<protein>
    <submittedName>
        <fullName evidence="1">Uncharacterized protein</fullName>
    </submittedName>
</protein>
<sequence>MVLHFVDYNTSLLFLQKPGRNFDLFFSFFVLAGGEFQIYHQTKTLCWYDLGQPVTKGYLTGFNF</sequence>
<name>A0A2P2Q6V6_RHIMU</name>
<reference evidence="1" key="1">
    <citation type="submission" date="2018-02" db="EMBL/GenBank/DDBJ databases">
        <title>Rhizophora mucronata_Transcriptome.</title>
        <authorList>
            <person name="Meera S.P."/>
            <person name="Sreeshan A."/>
            <person name="Augustine A."/>
        </authorList>
    </citation>
    <scope>NUCLEOTIDE SEQUENCE</scope>
    <source>
        <tissue evidence="1">Leaf</tissue>
    </source>
</reference>
<dbReference type="AlphaFoldDB" id="A0A2P2Q6V6"/>
<dbReference type="EMBL" id="GGEC01082228">
    <property type="protein sequence ID" value="MBX62712.1"/>
    <property type="molecule type" value="Transcribed_RNA"/>
</dbReference>
<organism evidence="1">
    <name type="scientific">Rhizophora mucronata</name>
    <name type="common">Asiatic mangrove</name>
    <dbReference type="NCBI Taxonomy" id="61149"/>
    <lineage>
        <taxon>Eukaryota</taxon>
        <taxon>Viridiplantae</taxon>
        <taxon>Streptophyta</taxon>
        <taxon>Embryophyta</taxon>
        <taxon>Tracheophyta</taxon>
        <taxon>Spermatophyta</taxon>
        <taxon>Magnoliopsida</taxon>
        <taxon>eudicotyledons</taxon>
        <taxon>Gunneridae</taxon>
        <taxon>Pentapetalae</taxon>
        <taxon>rosids</taxon>
        <taxon>fabids</taxon>
        <taxon>Malpighiales</taxon>
        <taxon>Rhizophoraceae</taxon>
        <taxon>Rhizophora</taxon>
    </lineage>
</organism>
<accession>A0A2P2Q6V6</accession>
<proteinExistence type="predicted"/>
<evidence type="ECO:0000313" key="1">
    <source>
        <dbReference type="EMBL" id="MBX62712.1"/>
    </source>
</evidence>